<evidence type="ECO:0000313" key="5">
    <source>
        <dbReference type="Proteomes" id="UP000592216"/>
    </source>
</evidence>
<dbReference type="GO" id="GO:0016887">
    <property type="term" value="F:ATP hydrolysis activity"/>
    <property type="evidence" value="ECO:0007669"/>
    <property type="project" value="InterPro"/>
</dbReference>
<protein>
    <submittedName>
        <fullName evidence="4">AAA family ATPase</fullName>
    </submittedName>
</protein>
<dbReference type="PANTHER" id="PTHR23076:SF97">
    <property type="entry name" value="ATP-DEPENDENT ZINC METALLOPROTEASE YME1L1"/>
    <property type="match status" value="1"/>
</dbReference>
<dbReference type="InterPro" id="IPR003960">
    <property type="entry name" value="ATPase_AAA_CS"/>
</dbReference>
<dbReference type="GO" id="GO:0005886">
    <property type="term" value="C:plasma membrane"/>
    <property type="evidence" value="ECO:0007669"/>
    <property type="project" value="TreeGrafter"/>
</dbReference>
<dbReference type="CDD" id="cd19481">
    <property type="entry name" value="RecA-like_protease"/>
    <property type="match status" value="1"/>
</dbReference>
<keyword evidence="1" id="KW-0547">Nucleotide-binding</keyword>
<dbReference type="PROSITE" id="PS00674">
    <property type="entry name" value="AAA"/>
    <property type="match status" value="1"/>
</dbReference>
<dbReference type="EMBL" id="JABCJE010000014">
    <property type="protein sequence ID" value="NVO25410.1"/>
    <property type="molecule type" value="Genomic_DNA"/>
</dbReference>
<keyword evidence="1" id="KW-0067">ATP-binding</keyword>
<proteinExistence type="inferred from homology"/>
<dbReference type="Gene3D" id="1.10.8.60">
    <property type="match status" value="1"/>
</dbReference>
<reference evidence="4 5" key="1">
    <citation type="submission" date="2020-04" db="EMBL/GenBank/DDBJ databases">
        <title>Donghicola sp., a member of the Rhodobacteraceae family isolated from mangrove forest in Thailand.</title>
        <authorList>
            <person name="Charoenyingcharoen P."/>
            <person name="Yukphan P."/>
        </authorList>
    </citation>
    <scope>NUCLEOTIDE SEQUENCE [LARGE SCALE GENOMIC DNA]</scope>
    <source>
        <strain evidence="4 5">B5-SW-15</strain>
    </source>
</reference>
<evidence type="ECO:0000256" key="2">
    <source>
        <dbReference type="SAM" id="MobiDB-lite"/>
    </source>
</evidence>
<dbReference type="GO" id="GO:0006508">
    <property type="term" value="P:proteolysis"/>
    <property type="evidence" value="ECO:0007669"/>
    <property type="project" value="InterPro"/>
</dbReference>
<accession>A0A850QEN7</accession>
<dbReference type="SMART" id="SM00382">
    <property type="entry name" value="AAA"/>
    <property type="match status" value="1"/>
</dbReference>
<organism evidence="4 5">
    <name type="scientific">Donghicola mangrovi</name>
    <dbReference type="NCBI Taxonomy" id="2729614"/>
    <lineage>
        <taxon>Bacteria</taxon>
        <taxon>Pseudomonadati</taxon>
        <taxon>Pseudomonadota</taxon>
        <taxon>Alphaproteobacteria</taxon>
        <taxon>Rhodobacterales</taxon>
        <taxon>Roseobacteraceae</taxon>
        <taxon>Donghicola</taxon>
    </lineage>
</organism>
<dbReference type="Gene3D" id="1.20.58.760">
    <property type="entry name" value="Peptidase M41"/>
    <property type="match status" value="1"/>
</dbReference>
<evidence type="ECO:0000259" key="3">
    <source>
        <dbReference type="SMART" id="SM00382"/>
    </source>
</evidence>
<dbReference type="InterPro" id="IPR037219">
    <property type="entry name" value="Peptidase_M41-like"/>
</dbReference>
<comment type="caution">
    <text evidence="4">The sequence shown here is derived from an EMBL/GenBank/DDBJ whole genome shotgun (WGS) entry which is preliminary data.</text>
</comment>
<dbReference type="InterPro" id="IPR003593">
    <property type="entry name" value="AAA+_ATPase"/>
</dbReference>
<dbReference type="PANTHER" id="PTHR23076">
    <property type="entry name" value="METALLOPROTEASE M41 FTSH"/>
    <property type="match status" value="1"/>
</dbReference>
<dbReference type="Gene3D" id="3.40.50.300">
    <property type="entry name" value="P-loop containing nucleotide triphosphate hydrolases"/>
    <property type="match status" value="1"/>
</dbReference>
<dbReference type="Pfam" id="PF00004">
    <property type="entry name" value="AAA"/>
    <property type="match status" value="1"/>
</dbReference>
<dbReference type="GO" id="GO:0004176">
    <property type="term" value="F:ATP-dependent peptidase activity"/>
    <property type="evidence" value="ECO:0007669"/>
    <property type="project" value="InterPro"/>
</dbReference>
<gene>
    <name evidence="4" type="ORF">HJ536_18800</name>
</gene>
<name>A0A850QEN7_9RHOB</name>
<evidence type="ECO:0000256" key="1">
    <source>
        <dbReference type="RuleBase" id="RU003651"/>
    </source>
</evidence>
<feature type="region of interest" description="Disordered" evidence="2">
    <location>
        <begin position="649"/>
        <end position="672"/>
    </location>
</feature>
<dbReference type="InterPro" id="IPR003959">
    <property type="entry name" value="ATPase_AAA_core"/>
</dbReference>
<dbReference type="GO" id="GO:0005524">
    <property type="term" value="F:ATP binding"/>
    <property type="evidence" value="ECO:0007669"/>
    <property type="project" value="UniProtKB-KW"/>
</dbReference>
<dbReference type="GO" id="GO:0004222">
    <property type="term" value="F:metalloendopeptidase activity"/>
    <property type="evidence" value="ECO:0007669"/>
    <property type="project" value="InterPro"/>
</dbReference>
<dbReference type="InterPro" id="IPR000642">
    <property type="entry name" value="Peptidase_M41"/>
</dbReference>
<evidence type="ECO:0000313" key="4">
    <source>
        <dbReference type="EMBL" id="NVO25410.1"/>
    </source>
</evidence>
<sequence length="672" mass="71148">MRRVLPDMVNPPDSGLVLQPVGKMLMAARFLTAIGTPGAARALDTPMTVTLLCHEDSEVRVHFASAAEAVFAALSDGVARNLMADLCVVTFEGSGGRDQRHLSKQFHAALDTALLQGKAVVAVVRDEGDLSDAARILVSETYDLPPVSGTMVSEVMRALGYPSSRKLAARLSEADDAIACLPGAAIIGALRLETAGGMVRTILNAARRLKGPEKPDLTLEDLHLSDELEGHLRGIVADLNGWRAGAVAWDDVSCSTLLYGPPGCGKTSVAQALAGSAGLRFVSATYAEAQAAGSLSDYFAAMERRAREAIAHAPSLFFVDEIDSLPDRSAQGGHNESYVTAVVNHALELFTRLHRTPGVVVMAASNHISKIDPALIRAGRLDTHFYVGLPDRAGIETILRKRLASAGADLDLAAMSRLLVGQSGADVVTAATKARAIARRAGRPISDADLMQAIGENRRTVPEVPLERIALHEAGHAVVRAAVGLPPPERAIVSAREAHVVSTPPLTLGPREVEQLMATLLGGRAAEMLILGTSSSGAETDIAQATELALAAETRLCVGAIMPVYLPYSTDRPQTWPSEIHTAVRKRMSVAQKLAFQAVRRNEMVLRALADALLAARELNAADLEQLLRSVVHVPLPSDRAPALPVELFAGDTASDPAEQTSDARTPPERAP</sequence>
<dbReference type="InterPro" id="IPR027417">
    <property type="entry name" value="P-loop_NTPase"/>
</dbReference>
<dbReference type="AlphaFoldDB" id="A0A850QEN7"/>
<dbReference type="Pfam" id="PF01434">
    <property type="entry name" value="Peptidase_M41"/>
    <property type="match status" value="1"/>
</dbReference>
<dbReference type="SUPFAM" id="SSF52540">
    <property type="entry name" value="P-loop containing nucleoside triphosphate hydrolases"/>
    <property type="match status" value="1"/>
</dbReference>
<comment type="similarity">
    <text evidence="1">Belongs to the AAA ATPase family.</text>
</comment>
<feature type="domain" description="AAA+ ATPase" evidence="3">
    <location>
        <begin position="252"/>
        <end position="391"/>
    </location>
</feature>
<dbReference type="GO" id="GO:0030163">
    <property type="term" value="P:protein catabolic process"/>
    <property type="evidence" value="ECO:0007669"/>
    <property type="project" value="TreeGrafter"/>
</dbReference>
<dbReference type="RefSeq" id="WP_177158942.1">
    <property type="nucleotide sequence ID" value="NZ_JABCJE010000014.1"/>
</dbReference>
<dbReference type="Proteomes" id="UP000592216">
    <property type="component" value="Unassembled WGS sequence"/>
</dbReference>
<dbReference type="SUPFAM" id="SSF140990">
    <property type="entry name" value="FtsH protease domain-like"/>
    <property type="match status" value="1"/>
</dbReference>